<dbReference type="PROSITE" id="PS00092">
    <property type="entry name" value="N6_MTASE"/>
    <property type="match status" value="1"/>
</dbReference>
<dbReference type="AlphaFoldDB" id="A0A507SHT1"/>
<name>A0A507SHT1_9BACT</name>
<dbReference type="GO" id="GO:0003676">
    <property type="term" value="F:nucleic acid binding"/>
    <property type="evidence" value="ECO:0007669"/>
    <property type="project" value="InterPro"/>
</dbReference>
<gene>
    <name evidence="1" type="ORF">E1I18_03215</name>
</gene>
<keyword evidence="2" id="KW-1185">Reference proteome</keyword>
<dbReference type="RefSeq" id="WP_141484155.1">
    <property type="nucleotide sequence ID" value="NZ_SMDN01000016.1"/>
</dbReference>
<evidence type="ECO:0000313" key="1">
    <source>
        <dbReference type="EMBL" id="TQC51317.1"/>
    </source>
</evidence>
<keyword evidence="1" id="KW-0808">Transferase</keyword>
<dbReference type="GO" id="GO:0008168">
    <property type="term" value="F:methyltransferase activity"/>
    <property type="evidence" value="ECO:0007669"/>
    <property type="project" value="InterPro"/>
</dbReference>
<reference evidence="1 2" key="1">
    <citation type="submission" date="2019-03" db="EMBL/GenBank/DDBJ databases">
        <title>Characterization of a novel Mycoplasma cynos real-time PCR assay.</title>
        <authorList>
            <person name="Tallmadge R.L."/>
            <person name="Mitchell P.K."/>
            <person name="Goodman L."/>
        </authorList>
    </citation>
    <scope>NUCLEOTIDE SEQUENCE [LARGE SCALE GENOMIC DNA]</scope>
    <source>
        <strain evidence="1 2">1642</strain>
    </source>
</reference>
<dbReference type="OrthoDB" id="9774673at2"/>
<sequence length="226" mass="26957">MKQSDSIDKNVSSNTENNIKIALDFYNEYKESIAARNKNSISKAFNFANDDEWYTTKEDIQHFIDNAKLPKDMVIWCPFDVESSNFVTVFRENGYSVVSSHIFEGKDFYLYEPKKWDIIVSNPPFRNKHKLLERLLNFGCEKKWALIFGIQCLNSEKFCDMLQKFKRPQYVHLKRRMCFTKDHLNYDVLNLPRPSFASMWVCNNIFERDIQVWNGVNYKKDNKEYC</sequence>
<accession>A0A507SHT1</accession>
<proteinExistence type="predicted"/>
<dbReference type="Proteomes" id="UP000320801">
    <property type="component" value="Unassembled WGS sequence"/>
</dbReference>
<dbReference type="InterPro" id="IPR002052">
    <property type="entry name" value="DNA_methylase_N6_adenine_CS"/>
</dbReference>
<protein>
    <submittedName>
        <fullName evidence="1">Sugar-phosphate nucleotidyltransferase</fullName>
    </submittedName>
</protein>
<comment type="caution">
    <text evidence="1">The sequence shown here is derived from an EMBL/GenBank/DDBJ whole genome shotgun (WGS) entry which is preliminary data.</text>
</comment>
<dbReference type="GO" id="GO:0032259">
    <property type="term" value="P:methylation"/>
    <property type="evidence" value="ECO:0007669"/>
    <property type="project" value="InterPro"/>
</dbReference>
<organism evidence="1 2">
    <name type="scientific">Mycoplasmopsis mucosicanis</name>
    <dbReference type="NCBI Taxonomy" id="458208"/>
    <lineage>
        <taxon>Bacteria</taxon>
        <taxon>Bacillati</taxon>
        <taxon>Mycoplasmatota</taxon>
        <taxon>Mycoplasmoidales</taxon>
        <taxon>Metamycoplasmataceae</taxon>
        <taxon>Mycoplasmopsis</taxon>
    </lineage>
</organism>
<dbReference type="EMBL" id="SMDN01000016">
    <property type="protein sequence ID" value="TQC51317.1"/>
    <property type="molecule type" value="Genomic_DNA"/>
</dbReference>
<evidence type="ECO:0000313" key="2">
    <source>
        <dbReference type="Proteomes" id="UP000320801"/>
    </source>
</evidence>